<dbReference type="KEGG" id="xbo:XBJ1_4026"/>
<sequence length="47" mass="5628">MLNHLPHHSSNDIVSKFSIRQDTPFRRILSEHRPNLINLYQNLFISK</sequence>
<reference evidence="1" key="1">
    <citation type="journal article" date="2011" name="PLoS ONE">
        <title>The entomopathogenic bacterial endosymbionts xenorhabdus and photorhabdus: convergent lifestyles from divergent genomes.</title>
        <authorList>
            <person name="Chaston J.M."/>
            <person name="Suen G."/>
            <person name="Tucker S.L."/>
            <person name="Andersen A.W."/>
            <person name="Bhasin A."/>
            <person name="Bode E."/>
            <person name="Bode H.B."/>
            <person name="Brachmann A.O."/>
            <person name="Cowles C.E."/>
            <person name="Cowles K.N."/>
            <person name="Darby C."/>
            <person name="de Leon L."/>
            <person name="Drace K."/>
            <person name="Du Z."/>
            <person name="Givaudan A."/>
            <person name="Herbert Tran E.E."/>
            <person name="Jewell K.A."/>
            <person name="Knack J.J."/>
            <person name="Krasomil-Osterfeld K.C."/>
            <person name="Kukor R."/>
            <person name="Lanois A."/>
            <person name="Latreille P."/>
            <person name="Leimgruber N.K."/>
            <person name="Lipke C.M."/>
            <person name="Liu R."/>
            <person name="Lu X."/>
            <person name="Martens E.C."/>
            <person name="Marri P.R."/>
            <person name="Medigue C."/>
            <person name="Menard M.L."/>
            <person name="Miller N.M."/>
            <person name="Morales-Soto N."/>
            <person name="Norton S."/>
            <person name="Ogier J.C."/>
            <person name="Orchard S.S."/>
            <person name="Park D."/>
            <person name="Park Y."/>
            <person name="Qurollo B.A."/>
            <person name="Sugar D.R."/>
            <person name="Richards G.R."/>
            <person name="Rouy Z."/>
            <person name="Slominski B."/>
            <person name="Slominski K."/>
            <person name="Snyder H."/>
            <person name="Tjaden B.C."/>
            <person name="van der Hoeven R."/>
            <person name="Welch R.D."/>
            <person name="Wheeler C."/>
            <person name="Xiang B."/>
            <person name="Barbazuk B."/>
            <person name="Gaudriault S."/>
            <person name="Goodner B."/>
            <person name="Slater S.C."/>
            <person name="Forst S."/>
            <person name="Goldman B.S."/>
            <person name="Goodrich-Blair H."/>
        </authorList>
    </citation>
    <scope>NUCLEOTIDE SEQUENCE [LARGE SCALE GENOMIC DNA]</scope>
    <source>
        <strain evidence="1">SS-2004</strain>
    </source>
</reference>
<organism evidence="1 2">
    <name type="scientific">Xenorhabdus bovienii (strain SS-2004)</name>
    <name type="common">Xenorhabdus nematophila subsp. bovienii</name>
    <dbReference type="NCBI Taxonomy" id="406818"/>
    <lineage>
        <taxon>Bacteria</taxon>
        <taxon>Pseudomonadati</taxon>
        <taxon>Pseudomonadota</taxon>
        <taxon>Gammaproteobacteria</taxon>
        <taxon>Enterobacterales</taxon>
        <taxon>Morganellaceae</taxon>
        <taxon>Xenorhabdus</taxon>
    </lineage>
</organism>
<name>D3V659_XENBS</name>
<proteinExistence type="predicted"/>
<protein>
    <submittedName>
        <fullName evidence="1">Uncharacterized protein</fullName>
    </submittedName>
</protein>
<dbReference type="HOGENOM" id="CLU_3174836_0_0_6"/>
<dbReference type="Proteomes" id="UP000002045">
    <property type="component" value="Chromosome"/>
</dbReference>
<dbReference type="STRING" id="406818.XBJ1_4026"/>
<dbReference type="EMBL" id="FN667741">
    <property type="protein sequence ID" value="CBJ83138.1"/>
    <property type="molecule type" value="Genomic_DNA"/>
</dbReference>
<dbReference type="AlphaFoldDB" id="D3V659"/>
<gene>
    <name evidence="1" type="ordered locus">XBJ1_4026</name>
</gene>
<evidence type="ECO:0000313" key="2">
    <source>
        <dbReference type="Proteomes" id="UP000002045"/>
    </source>
</evidence>
<evidence type="ECO:0000313" key="1">
    <source>
        <dbReference type="EMBL" id="CBJ83138.1"/>
    </source>
</evidence>
<accession>D3V659</accession>